<evidence type="ECO:0000256" key="4">
    <source>
        <dbReference type="ARBA" id="ARBA00022741"/>
    </source>
</evidence>
<dbReference type="SUPFAM" id="SSF47323">
    <property type="entry name" value="Anticodon-binding domain of a subclass of class I aminoacyl-tRNA synthetases"/>
    <property type="match status" value="1"/>
</dbReference>
<proteinExistence type="predicted"/>
<dbReference type="GO" id="GO:0017101">
    <property type="term" value="C:aminoacyl-tRNA synthetase multienzyme complex"/>
    <property type="evidence" value="ECO:0007669"/>
    <property type="project" value="TreeGrafter"/>
</dbReference>
<comment type="subcellular location">
    <subcellularLocation>
        <location evidence="1">Cytoplasm</location>
    </subcellularLocation>
</comment>
<evidence type="ECO:0000313" key="12">
    <source>
        <dbReference type="EMBL" id="QID06396.1"/>
    </source>
</evidence>
<dbReference type="InterPro" id="IPR001412">
    <property type="entry name" value="aa-tRNA-synth_I_CS"/>
</dbReference>
<protein>
    <recommendedName>
        <fullName evidence="2">methionine--tRNA ligase</fullName>
        <ecNumber evidence="2">6.1.1.10</ecNumber>
    </recommendedName>
    <alternativeName>
        <fullName evidence="8">Methionyl-tRNA synthetase</fullName>
    </alternativeName>
</protein>
<reference evidence="12" key="1">
    <citation type="submission" date="2019-07" db="EMBL/GenBank/DDBJ databases">
        <title>The discovery of a new lineage B mimivirus raises questions about particles surface fibrils.</title>
        <authorList>
            <person name="Silva L.K.S."/>
            <person name="Rodrigues R.A.L."/>
            <person name="Andrade A.C.S.P."/>
            <person name="Hikida H."/>
            <person name="Andreani J."/>
            <person name="Levasseur A."/>
            <person name="La Scola B."/>
            <person name="Abrahao J.S."/>
        </authorList>
    </citation>
    <scope>NUCLEOTIDE SEQUENCE</scope>
    <source>
        <strain evidence="12">B60</strain>
    </source>
</reference>
<dbReference type="PANTHER" id="PTHR45765">
    <property type="entry name" value="METHIONINE--TRNA LIGASE"/>
    <property type="match status" value="1"/>
</dbReference>
<dbReference type="GO" id="GO:0004825">
    <property type="term" value="F:methionine-tRNA ligase activity"/>
    <property type="evidence" value="ECO:0007669"/>
    <property type="project" value="UniProtKB-EC"/>
</dbReference>
<dbReference type="NCBIfam" id="TIGR00398">
    <property type="entry name" value="metG"/>
    <property type="match status" value="1"/>
</dbReference>
<evidence type="ECO:0000256" key="7">
    <source>
        <dbReference type="ARBA" id="ARBA00023146"/>
    </source>
</evidence>
<dbReference type="PANTHER" id="PTHR45765:SF1">
    <property type="entry name" value="METHIONINE--TRNA LIGASE, CYTOPLASMIC"/>
    <property type="match status" value="1"/>
</dbReference>
<evidence type="ECO:0000256" key="3">
    <source>
        <dbReference type="ARBA" id="ARBA00022598"/>
    </source>
</evidence>
<accession>A0A6G6ADC8</accession>
<dbReference type="GO" id="GO:0005524">
    <property type="term" value="F:ATP binding"/>
    <property type="evidence" value="ECO:0007669"/>
    <property type="project" value="UniProtKB-KW"/>
</dbReference>
<evidence type="ECO:0000256" key="1">
    <source>
        <dbReference type="ARBA" id="ARBA00004496"/>
    </source>
</evidence>
<dbReference type="InterPro" id="IPR029038">
    <property type="entry name" value="MetRS_Zn"/>
</dbReference>
<feature type="domain" description="Methionyl-tRNA synthetase anticodon-binding" evidence="11">
    <location>
        <begin position="416"/>
        <end position="510"/>
    </location>
</feature>
<comment type="catalytic activity">
    <reaction evidence="9">
        <text>tRNA(Met) + L-methionine + ATP = L-methionyl-tRNA(Met) + AMP + diphosphate</text>
        <dbReference type="Rhea" id="RHEA:13481"/>
        <dbReference type="Rhea" id="RHEA-COMP:9667"/>
        <dbReference type="Rhea" id="RHEA-COMP:9698"/>
        <dbReference type="ChEBI" id="CHEBI:30616"/>
        <dbReference type="ChEBI" id="CHEBI:33019"/>
        <dbReference type="ChEBI" id="CHEBI:57844"/>
        <dbReference type="ChEBI" id="CHEBI:78442"/>
        <dbReference type="ChEBI" id="CHEBI:78530"/>
        <dbReference type="ChEBI" id="CHEBI:456215"/>
        <dbReference type="EC" id="6.1.1.10"/>
    </reaction>
</comment>
<keyword evidence="4" id="KW-0547">Nucleotide-binding</keyword>
<evidence type="ECO:0000256" key="9">
    <source>
        <dbReference type="ARBA" id="ARBA00047364"/>
    </source>
</evidence>
<evidence type="ECO:0000256" key="6">
    <source>
        <dbReference type="ARBA" id="ARBA00022917"/>
    </source>
</evidence>
<dbReference type="Gene3D" id="3.40.50.620">
    <property type="entry name" value="HUPs"/>
    <property type="match status" value="1"/>
</dbReference>
<dbReference type="Pfam" id="PF09334">
    <property type="entry name" value="tRNA-synt_1g"/>
    <property type="match status" value="1"/>
</dbReference>
<dbReference type="Gene3D" id="2.20.28.20">
    <property type="entry name" value="Methionyl-tRNA synthetase, Zn-domain"/>
    <property type="match status" value="1"/>
</dbReference>
<dbReference type="InterPro" id="IPR015413">
    <property type="entry name" value="Methionyl/Leucyl_tRNA_Synth"/>
</dbReference>
<dbReference type="InterPro" id="IPR041872">
    <property type="entry name" value="Anticodon_Met"/>
</dbReference>
<organism evidence="12">
    <name type="scientific">Borely moumouvirus</name>
    <dbReference type="NCBI Taxonomy" id="2712067"/>
    <lineage>
        <taxon>Viruses</taxon>
        <taxon>Varidnaviria</taxon>
        <taxon>Bamfordvirae</taxon>
        <taxon>Nucleocytoviricota</taxon>
        <taxon>Megaviricetes</taxon>
        <taxon>Imitervirales</taxon>
        <taxon>Mimiviridae</taxon>
        <taxon>Megamimivirinae</taxon>
        <taxon>Moumouvirus</taxon>
    </lineage>
</organism>
<evidence type="ECO:0000259" key="10">
    <source>
        <dbReference type="Pfam" id="PF09334"/>
    </source>
</evidence>
<dbReference type="CDD" id="cd00814">
    <property type="entry name" value="MetRS_core"/>
    <property type="match status" value="1"/>
</dbReference>
<dbReference type="InterPro" id="IPR014758">
    <property type="entry name" value="Met-tRNA_synth"/>
</dbReference>
<dbReference type="InterPro" id="IPR033911">
    <property type="entry name" value="MetRS_core"/>
</dbReference>
<name>A0A6G6ADC8_9VIRU</name>
<evidence type="ECO:0000256" key="8">
    <source>
        <dbReference type="ARBA" id="ARBA00030904"/>
    </source>
</evidence>
<evidence type="ECO:0000256" key="5">
    <source>
        <dbReference type="ARBA" id="ARBA00022840"/>
    </source>
</evidence>
<dbReference type="EMBL" id="MN175499">
    <property type="protein sequence ID" value="QID06396.1"/>
    <property type="molecule type" value="Genomic_DNA"/>
</dbReference>
<feature type="domain" description="Methionyl/Leucyl tRNA synthetase" evidence="10">
    <location>
        <begin position="3"/>
        <end position="403"/>
    </location>
</feature>
<dbReference type="InterPro" id="IPR023458">
    <property type="entry name" value="Met-tRNA_ligase_1"/>
</dbReference>
<sequence>MKYFITAALPYPNNASPHLGNLIGALLSGDIYARFKRGQGHEVIYLSGTDEYGTTTIIKARQEGLSCRELCDKYYELHKKVYDWFNIEFDTFGRTSTQKQTEITHEIFLGLYNNGYIEEKTISQTFCNKCDMFLADTYVKGICYHDQCKDLSIIANGDQCERCQKLIDVNKLVDPFCGICKSTPEQKITSHLYLKLGDLTPKIKEYLDKTNFKTNVDSIARAWLETGLTSRCITRDLSWGTPIPKEVENILDNYESKVFYVWFDAPIGYYSILANYREDWREWLNSDVKWISTQGKDNIPFHTIVFPGSILGSGVNLPLISDICGTDYLLYEGEKFSKSSNKGLFGDKVIKISNQLGINEDYWRYYLIKIRPETGDSSFSLKDFVSCIKSDLVGNIGNLLNRFFVLSNKLNNNEFSANISENVLEMIKNYEINMDNFKFREALKICLNLSHHTNKYIQDNRPWKLLESNPELAHTILGNAGGSCWILLNLLTPFIPKTCYNILSKIETDSDINHLENLIKYKIVGKIDLPFKNINFDEINNLIKNAS</sequence>
<evidence type="ECO:0000256" key="2">
    <source>
        <dbReference type="ARBA" id="ARBA00012838"/>
    </source>
</evidence>
<keyword evidence="6" id="KW-0648">Protein biosynthesis</keyword>
<evidence type="ECO:0000259" key="11">
    <source>
        <dbReference type="Pfam" id="PF19303"/>
    </source>
</evidence>
<dbReference type="PRINTS" id="PR01041">
    <property type="entry name" value="TRNASYNTHMET"/>
</dbReference>
<keyword evidence="3" id="KW-0436">Ligase</keyword>
<dbReference type="PROSITE" id="PS00178">
    <property type="entry name" value="AA_TRNA_LIGASE_I"/>
    <property type="match status" value="1"/>
</dbReference>
<dbReference type="Gene3D" id="1.10.730.10">
    <property type="entry name" value="Isoleucyl-tRNA Synthetase, Domain 1"/>
    <property type="match status" value="1"/>
</dbReference>
<dbReference type="InterPro" id="IPR009080">
    <property type="entry name" value="tRNAsynth_Ia_anticodon-bd"/>
</dbReference>
<dbReference type="EC" id="6.1.1.10" evidence="2"/>
<keyword evidence="7 12" id="KW-0030">Aminoacyl-tRNA synthetase</keyword>
<dbReference type="Pfam" id="PF19303">
    <property type="entry name" value="Anticodon_3"/>
    <property type="match status" value="1"/>
</dbReference>
<keyword evidence="5" id="KW-0067">ATP-binding</keyword>
<dbReference type="SUPFAM" id="SSF52374">
    <property type="entry name" value="Nucleotidylyl transferase"/>
    <property type="match status" value="1"/>
</dbReference>
<dbReference type="InterPro" id="IPR014729">
    <property type="entry name" value="Rossmann-like_a/b/a_fold"/>
</dbReference>